<evidence type="ECO:0000256" key="1">
    <source>
        <dbReference type="ARBA" id="ARBA00023125"/>
    </source>
</evidence>
<evidence type="ECO:0000313" key="4">
    <source>
        <dbReference type="Proteomes" id="UP000776164"/>
    </source>
</evidence>
<dbReference type="Gene3D" id="1.10.260.40">
    <property type="entry name" value="lambda repressor-like DNA-binding domains"/>
    <property type="match status" value="1"/>
</dbReference>
<organism evidence="3 4">
    <name type="scientific">Subtercola frigoramans</name>
    <dbReference type="NCBI Taxonomy" id="120298"/>
    <lineage>
        <taxon>Bacteria</taxon>
        <taxon>Bacillati</taxon>
        <taxon>Actinomycetota</taxon>
        <taxon>Actinomycetes</taxon>
        <taxon>Micrococcales</taxon>
        <taxon>Microbacteriaceae</taxon>
        <taxon>Subtercola</taxon>
    </lineage>
</organism>
<evidence type="ECO:0000313" key="3">
    <source>
        <dbReference type="EMBL" id="MBM7473682.1"/>
    </source>
</evidence>
<reference evidence="3 4" key="1">
    <citation type="submission" date="2021-01" db="EMBL/GenBank/DDBJ databases">
        <title>Sequencing the genomes of 1000 actinobacteria strains.</title>
        <authorList>
            <person name="Klenk H.-P."/>
        </authorList>
    </citation>
    <scope>NUCLEOTIDE SEQUENCE [LARGE SCALE GENOMIC DNA]</scope>
    <source>
        <strain evidence="3 4">DSM 13057</strain>
    </source>
</reference>
<dbReference type="CDD" id="cd00093">
    <property type="entry name" value="HTH_XRE"/>
    <property type="match status" value="1"/>
</dbReference>
<keyword evidence="4" id="KW-1185">Reference proteome</keyword>
<dbReference type="PROSITE" id="PS50943">
    <property type="entry name" value="HTH_CROC1"/>
    <property type="match status" value="1"/>
</dbReference>
<proteinExistence type="predicted"/>
<dbReference type="PANTHER" id="PTHR46797:SF1">
    <property type="entry name" value="METHYLPHOSPHONATE SYNTHASE"/>
    <property type="match status" value="1"/>
</dbReference>
<gene>
    <name evidence="3" type="ORF">JOE66_003316</name>
</gene>
<dbReference type="RefSeq" id="WP_205111320.1">
    <property type="nucleotide sequence ID" value="NZ_BAAAHT010000001.1"/>
</dbReference>
<protein>
    <submittedName>
        <fullName evidence="3">Transcriptional regulator with XRE-family HTH domain</fullName>
    </submittedName>
</protein>
<dbReference type="Gene3D" id="2.60.120.10">
    <property type="entry name" value="Jelly Rolls"/>
    <property type="match status" value="1"/>
</dbReference>
<dbReference type="InterPro" id="IPR013096">
    <property type="entry name" value="Cupin_2"/>
</dbReference>
<dbReference type="InterPro" id="IPR010982">
    <property type="entry name" value="Lambda_DNA-bd_dom_sf"/>
</dbReference>
<dbReference type="InterPro" id="IPR050807">
    <property type="entry name" value="TransReg_Diox_bact_type"/>
</dbReference>
<dbReference type="SUPFAM" id="SSF47413">
    <property type="entry name" value="lambda repressor-like DNA-binding domains"/>
    <property type="match status" value="1"/>
</dbReference>
<dbReference type="Pfam" id="PF01381">
    <property type="entry name" value="HTH_3"/>
    <property type="match status" value="1"/>
</dbReference>
<sequence length="193" mass="20682">MSDLIGTNPGNSVATILKAYRTNRAMTLAQVSKLSGISIAHLSRMENGERSPSVKILLQLSRALGVSMGELAGAPTTESEVHISRISERAEISLEDSQMISLSDPRSTTLQAIELTLMPGRRGEPAMHLGEEWIHVLKGKVDVSVDGLVTSLQKGDALHFRAERAHFVQNPTGRPATVLVVSSIGSAALRANH</sequence>
<dbReference type="EMBL" id="JAFBBU010000001">
    <property type="protein sequence ID" value="MBM7473682.1"/>
    <property type="molecule type" value="Genomic_DNA"/>
</dbReference>
<name>A0ABS2L9B7_9MICO</name>
<dbReference type="PANTHER" id="PTHR46797">
    <property type="entry name" value="HTH-TYPE TRANSCRIPTIONAL REGULATOR"/>
    <property type="match status" value="1"/>
</dbReference>
<dbReference type="InterPro" id="IPR001387">
    <property type="entry name" value="Cro/C1-type_HTH"/>
</dbReference>
<dbReference type="Pfam" id="PF07883">
    <property type="entry name" value="Cupin_2"/>
    <property type="match status" value="1"/>
</dbReference>
<dbReference type="InterPro" id="IPR011051">
    <property type="entry name" value="RmlC_Cupin_sf"/>
</dbReference>
<dbReference type="CDD" id="cd02209">
    <property type="entry name" value="cupin_XRE_C"/>
    <property type="match status" value="1"/>
</dbReference>
<accession>A0ABS2L9B7</accession>
<dbReference type="Proteomes" id="UP000776164">
    <property type="component" value="Unassembled WGS sequence"/>
</dbReference>
<feature type="domain" description="HTH cro/C1-type" evidence="2">
    <location>
        <begin position="17"/>
        <end position="71"/>
    </location>
</feature>
<comment type="caution">
    <text evidence="3">The sequence shown here is derived from an EMBL/GenBank/DDBJ whole genome shotgun (WGS) entry which is preliminary data.</text>
</comment>
<keyword evidence="1" id="KW-0238">DNA-binding</keyword>
<dbReference type="SUPFAM" id="SSF51182">
    <property type="entry name" value="RmlC-like cupins"/>
    <property type="match status" value="1"/>
</dbReference>
<evidence type="ECO:0000259" key="2">
    <source>
        <dbReference type="PROSITE" id="PS50943"/>
    </source>
</evidence>
<dbReference type="InterPro" id="IPR014710">
    <property type="entry name" value="RmlC-like_jellyroll"/>
</dbReference>
<dbReference type="SMART" id="SM00530">
    <property type="entry name" value="HTH_XRE"/>
    <property type="match status" value="1"/>
</dbReference>